<dbReference type="PROSITE" id="PS00041">
    <property type="entry name" value="HTH_ARAC_FAMILY_1"/>
    <property type="match status" value="1"/>
</dbReference>
<dbReference type="InterPro" id="IPR020449">
    <property type="entry name" value="Tscrpt_reg_AraC-type_HTH"/>
</dbReference>
<dbReference type="PRINTS" id="PR00032">
    <property type="entry name" value="HTHARAC"/>
</dbReference>
<dbReference type="GO" id="GO:0003700">
    <property type="term" value="F:DNA-binding transcription factor activity"/>
    <property type="evidence" value="ECO:0007669"/>
    <property type="project" value="InterPro"/>
</dbReference>
<dbReference type="Pfam" id="PF14525">
    <property type="entry name" value="AraC_binding_2"/>
    <property type="match status" value="1"/>
</dbReference>
<accession>A0A927ECY8</accession>
<reference evidence="5" key="1">
    <citation type="submission" date="2020-09" db="EMBL/GenBank/DDBJ databases">
        <title>Bosea spartocytisi sp. nov. a root nodule endophyte of Spartocytisus supranubius in the high mountain ecosystem fo the Teide National Park (Canary Islands, Spain).</title>
        <authorList>
            <person name="Pulido-Suarez L."/>
            <person name="Peix A."/>
            <person name="Igual J.M."/>
            <person name="Socas-Perez N."/>
            <person name="Velazquez E."/>
            <person name="Flores-Felix J.D."/>
            <person name="Leon-Barrios M."/>
        </authorList>
    </citation>
    <scope>NUCLEOTIDE SEQUENCE</scope>
    <source>
        <strain evidence="5">SSUT16</strain>
    </source>
</reference>
<keyword evidence="6" id="KW-1185">Reference proteome</keyword>
<evidence type="ECO:0000259" key="4">
    <source>
        <dbReference type="PROSITE" id="PS01124"/>
    </source>
</evidence>
<dbReference type="PROSITE" id="PS01124">
    <property type="entry name" value="HTH_ARAC_FAMILY_2"/>
    <property type="match status" value="1"/>
</dbReference>
<gene>
    <name evidence="5" type="ORF">IED13_20835</name>
</gene>
<evidence type="ECO:0000256" key="2">
    <source>
        <dbReference type="ARBA" id="ARBA00023125"/>
    </source>
</evidence>
<dbReference type="Pfam" id="PF12833">
    <property type="entry name" value="HTH_18"/>
    <property type="match status" value="1"/>
</dbReference>
<dbReference type="AlphaFoldDB" id="A0A927ECY8"/>
<evidence type="ECO:0000313" key="5">
    <source>
        <dbReference type="EMBL" id="MBD3848152.1"/>
    </source>
</evidence>
<dbReference type="InterPro" id="IPR009057">
    <property type="entry name" value="Homeodomain-like_sf"/>
</dbReference>
<keyword evidence="3" id="KW-0804">Transcription</keyword>
<dbReference type="GO" id="GO:0043565">
    <property type="term" value="F:sequence-specific DNA binding"/>
    <property type="evidence" value="ECO:0007669"/>
    <property type="project" value="InterPro"/>
</dbReference>
<feature type="domain" description="HTH araC/xylS-type" evidence="4">
    <location>
        <begin position="206"/>
        <end position="307"/>
    </location>
</feature>
<evidence type="ECO:0000256" key="3">
    <source>
        <dbReference type="ARBA" id="ARBA00023163"/>
    </source>
</evidence>
<dbReference type="Proteomes" id="UP000619295">
    <property type="component" value="Unassembled WGS sequence"/>
</dbReference>
<sequence>MGTIVWGTEGLEPDSGFDYWRETVCRAVLNVATEAPGPQETFHASIVGRSFGEVRIASFRSTRHEVVRTPRHVAQGDDSVLISLQERGECRLSQGDERLLLQPGEIGLVDGARPFRLSFSEDVRRVVAVLPRRTLLLKAPWLVRGRPHRIALTSRFLSLAQRHLLELARHGEVMDEMSASLLTDNLCNLIGLSSDADGPRPDRLHEAILAFCRGRLGDETLSPGVVAAHFNISLRTLHARFAASGQSFGRWLLATRLEESRRALLDPRRAAEGIASIAYSVGFNDLSAFNRAFRNRFGVAPRQRRSRDRA</sequence>
<dbReference type="InterPro" id="IPR018060">
    <property type="entry name" value="HTH_AraC"/>
</dbReference>
<name>A0A927ECY8_9HYPH</name>
<dbReference type="RefSeq" id="WP_191125324.1">
    <property type="nucleotide sequence ID" value="NZ_JACXWY010000015.1"/>
</dbReference>
<evidence type="ECO:0000313" key="6">
    <source>
        <dbReference type="Proteomes" id="UP000619295"/>
    </source>
</evidence>
<dbReference type="EMBL" id="JACXWY010000015">
    <property type="protein sequence ID" value="MBD3848152.1"/>
    <property type="molecule type" value="Genomic_DNA"/>
</dbReference>
<dbReference type="InterPro" id="IPR035418">
    <property type="entry name" value="AraC-bd_2"/>
</dbReference>
<dbReference type="PANTHER" id="PTHR46796:SF6">
    <property type="entry name" value="ARAC SUBFAMILY"/>
    <property type="match status" value="1"/>
</dbReference>
<dbReference type="SMART" id="SM00342">
    <property type="entry name" value="HTH_ARAC"/>
    <property type="match status" value="1"/>
</dbReference>
<dbReference type="SUPFAM" id="SSF46689">
    <property type="entry name" value="Homeodomain-like"/>
    <property type="match status" value="1"/>
</dbReference>
<evidence type="ECO:0000256" key="1">
    <source>
        <dbReference type="ARBA" id="ARBA00023015"/>
    </source>
</evidence>
<comment type="caution">
    <text evidence="5">The sequence shown here is derived from an EMBL/GenBank/DDBJ whole genome shotgun (WGS) entry which is preliminary data.</text>
</comment>
<dbReference type="Gene3D" id="1.10.10.60">
    <property type="entry name" value="Homeodomain-like"/>
    <property type="match status" value="1"/>
</dbReference>
<proteinExistence type="predicted"/>
<organism evidence="5 6">
    <name type="scientific">Bosea spartocytisi</name>
    <dbReference type="NCBI Taxonomy" id="2773451"/>
    <lineage>
        <taxon>Bacteria</taxon>
        <taxon>Pseudomonadati</taxon>
        <taxon>Pseudomonadota</taxon>
        <taxon>Alphaproteobacteria</taxon>
        <taxon>Hyphomicrobiales</taxon>
        <taxon>Boseaceae</taxon>
        <taxon>Bosea</taxon>
    </lineage>
</organism>
<dbReference type="InterPro" id="IPR050204">
    <property type="entry name" value="AraC_XylS_family_regulators"/>
</dbReference>
<dbReference type="InterPro" id="IPR018062">
    <property type="entry name" value="HTH_AraC-typ_CS"/>
</dbReference>
<protein>
    <submittedName>
        <fullName evidence="5">Helix-turn-helix domain-containing protein</fullName>
    </submittedName>
</protein>
<keyword evidence="2" id="KW-0238">DNA-binding</keyword>
<dbReference type="PANTHER" id="PTHR46796">
    <property type="entry name" value="HTH-TYPE TRANSCRIPTIONAL ACTIVATOR RHAS-RELATED"/>
    <property type="match status" value="1"/>
</dbReference>
<keyword evidence="1" id="KW-0805">Transcription regulation</keyword>